<name>K3XTR8_SETIT</name>
<dbReference type="EMBL" id="AGNK02002747">
    <property type="status" value="NOT_ANNOTATED_CDS"/>
    <property type="molecule type" value="Genomic_DNA"/>
</dbReference>
<reference evidence="2" key="1">
    <citation type="journal article" date="2012" name="Nat. Biotechnol.">
        <title>Reference genome sequence of the model plant Setaria.</title>
        <authorList>
            <person name="Bennetzen J.L."/>
            <person name="Schmutz J."/>
            <person name="Wang H."/>
            <person name="Percifield R."/>
            <person name="Hawkins J."/>
            <person name="Pontaroli A.C."/>
            <person name="Estep M."/>
            <person name="Feng L."/>
            <person name="Vaughn J.N."/>
            <person name="Grimwood J."/>
            <person name="Jenkins J."/>
            <person name="Barry K."/>
            <person name="Lindquist E."/>
            <person name="Hellsten U."/>
            <person name="Deshpande S."/>
            <person name="Wang X."/>
            <person name="Wu X."/>
            <person name="Mitros T."/>
            <person name="Triplett J."/>
            <person name="Yang X."/>
            <person name="Ye C.Y."/>
            <person name="Mauro-Herrera M."/>
            <person name="Wang L."/>
            <person name="Li P."/>
            <person name="Sharma M."/>
            <person name="Sharma R."/>
            <person name="Ronald P.C."/>
            <person name="Panaud O."/>
            <person name="Kellogg E.A."/>
            <person name="Brutnell T.P."/>
            <person name="Doust A.N."/>
            <person name="Tuskan G.A."/>
            <person name="Rokhsar D."/>
            <person name="Devos K.M."/>
        </authorList>
    </citation>
    <scope>NUCLEOTIDE SEQUENCE [LARGE SCALE GENOMIC DNA]</scope>
    <source>
        <strain evidence="2">cv. Yugu1</strain>
    </source>
</reference>
<proteinExistence type="predicted"/>
<accession>K3XTR8</accession>
<dbReference type="InParanoid" id="K3XTR8"/>
<keyword evidence="2" id="KW-1185">Reference proteome</keyword>
<dbReference type="EnsemblPlants" id="KQL03317">
    <property type="protein sequence ID" value="KQL03317"/>
    <property type="gene ID" value="SETIT_005325mg"/>
</dbReference>
<dbReference type="Gramene" id="KQL03317">
    <property type="protein sequence ID" value="KQL03317"/>
    <property type="gene ID" value="SETIT_005325mg"/>
</dbReference>
<dbReference type="AlphaFoldDB" id="K3XTR8"/>
<protein>
    <submittedName>
        <fullName evidence="1">Uncharacterized protein</fullName>
    </submittedName>
</protein>
<reference evidence="1" key="2">
    <citation type="submission" date="2018-08" db="UniProtKB">
        <authorList>
            <consortium name="EnsemblPlants"/>
        </authorList>
    </citation>
    <scope>IDENTIFICATION</scope>
    <source>
        <strain evidence="1">Yugu1</strain>
    </source>
</reference>
<dbReference type="HOGENOM" id="CLU_3192295_0_0_1"/>
<organism evidence="1 2">
    <name type="scientific">Setaria italica</name>
    <name type="common">Foxtail millet</name>
    <name type="synonym">Panicum italicum</name>
    <dbReference type="NCBI Taxonomy" id="4555"/>
    <lineage>
        <taxon>Eukaryota</taxon>
        <taxon>Viridiplantae</taxon>
        <taxon>Streptophyta</taxon>
        <taxon>Embryophyta</taxon>
        <taxon>Tracheophyta</taxon>
        <taxon>Spermatophyta</taxon>
        <taxon>Magnoliopsida</taxon>
        <taxon>Liliopsida</taxon>
        <taxon>Poales</taxon>
        <taxon>Poaceae</taxon>
        <taxon>PACMAD clade</taxon>
        <taxon>Panicoideae</taxon>
        <taxon>Panicodae</taxon>
        <taxon>Paniceae</taxon>
        <taxon>Cenchrinae</taxon>
        <taxon>Setaria</taxon>
    </lineage>
</organism>
<dbReference type="Proteomes" id="UP000004995">
    <property type="component" value="Unassembled WGS sequence"/>
</dbReference>
<evidence type="ECO:0000313" key="1">
    <source>
        <dbReference type="EnsemblPlants" id="KQL03317"/>
    </source>
</evidence>
<evidence type="ECO:0000313" key="2">
    <source>
        <dbReference type="Proteomes" id="UP000004995"/>
    </source>
</evidence>
<sequence>MAAGWWLDEVKTIIEDQDEDASKNERAAIAKPNRYWYRNGNLSVYK</sequence>